<sequence length="31" mass="3378">MKDTITASLIAFHVPTHDEVQTSTPAELVPK</sequence>
<dbReference type="EMBL" id="LS991953">
    <property type="protein sequence ID" value="SYV93021.1"/>
    <property type="molecule type" value="Genomic_DNA"/>
</dbReference>
<protein>
    <submittedName>
        <fullName evidence="1">Uncharacterized protein</fullName>
    </submittedName>
</protein>
<reference evidence="2" key="1">
    <citation type="submission" date="2018-06" db="EMBL/GenBank/DDBJ databases">
        <authorList>
            <consortium name="Pathogen Informatics"/>
        </authorList>
    </citation>
    <scope>NUCLEOTIDE SEQUENCE [LARGE SCALE GENOMIC DNA]</scope>
    <source>
        <strain evidence="2">NCTC10124</strain>
    </source>
</reference>
<dbReference type="AlphaFoldDB" id="A0A3B0PTQ3"/>
<organism evidence="1 2">
    <name type="scientific">Mycoplasmopsis synoviae</name>
    <name type="common">Mycoplasma synoviae</name>
    <dbReference type="NCBI Taxonomy" id="2109"/>
    <lineage>
        <taxon>Bacteria</taxon>
        <taxon>Bacillati</taxon>
        <taxon>Mycoplasmatota</taxon>
        <taxon>Mycoplasmoidales</taxon>
        <taxon>Metamycoplasmataceae</taxon>
        <taxon>Mycoplasmopsis</taxon>
    </lineage>
</organism>
<gene>
    <name evidence="1" type="ORF">NCTC10124_00749</name>
</gene>
<dbReference type="Proteomes" id="UP000259328">
    <property type="component" value="Chromosome"/>
</dbReference>
<proteinExistence type="predicted"/>
<evidence type="ECO:0000313" key="2">
    <source>
        <dbReference type="Proteomes" id="UP000259328"/>
    </source>
</evidence>
<accession>A0A3B0PTQ3</accession>
<evidence type="ECO:0000313" key="1">
    <source>
        <dbReference type="EMBL" id="SYV93021.1"/>
    </source>
</evidence>
<name>A0A3B0PTQ3_MYCSY</name>